<keyword evidence="1" id="KW-0472">Membrane</keyword>
<sequence length="42" mass="4580">MSEALMKALELLVFGWGGVFSVILIIYLAALLIAKAFPVKNK</sequence>
<feature type="transmembrane region" description="Helical" evidence="1">
    <location>
        <begin position="12"/>
        <end position="34"/>
    </location>
</feature>
<dbReference type="STRING" id="1121865.OMW_02129"/>
<evidence type="ECO:0008006" key="4">
    <source>
        <dbReference type="Google" id="ProtNLM"/>
    </source>
</evidence>
<dbReference type="Proteomes" id="UP000014113">
    <property type="component" value="Unassembled WGS sequence"/>
</dbReference>
<comment type="caution">
    <text evidence="2">The sequence shown here is derived from an EMBL/GenBank/DDBJ whole genome shotgun (WGS) entry which is preliminary data.</text>
</comment>
<dbReference type="EMBL" id="ASWJ01000001">
    <property type="protein sequence ID" value="EOW87860.1"/>
    <property type="molecule type" value="Genomic_DNA"/>
</dbReference>
<evidence type="ECO:0000256" key="1">
    <source>
        <dbReference type="SAM" id="Phobius"/>
    </source>
</evidence>
<protein>
    <recommendedName>
        <fullName evidence="4">Oxaloacetate decarboxylase, gamma chain family protein</fullName>
    </recommendedName>
</protein>
<evidence type="ECO:0000313" key="3">
    <source>
        <dbReference type="Proteomes" id="UP000014113"/>
    </source>
</evidence>
<keyword evidence="1" id="KW-0812">Transmembrane</keyword>
<dbReference type="NCBIfam" id="NF040909">
    <property type="entry name" value="OadG_rel_small"/>
    <property type="match status" value="1"/>
</dbReference>
<name>S0K050_9ENTE</name>
<evidence type="ECO:0000313" key="2">
    <source>
        <dbReference type="EMBL" id="EOW87860.1"/>
    </source>
</evidence>
<dbReference type="PATRIC" id="fig|1121865.3.peg.2074"/>
<dbReference type="RefSeq" id="WP_016184226.1">
    <property type="nucleotide sequence ID" value="NZ_JXKI01000017.1"/>
</dbReference>
<dbReference type="AlphaFoldDB" id="S0K050"/>
<organism evidence="2 3">
    <name type="scientific">Enterococcus columbae DSM 7374 = ATCC 51263</name>
    <dbReference type="NCBI Taxonomy" id="1121865"/>
    <lineage>
        <taxon>Bacteria</taxon>
        <taxon>Bacillati</taxon>
        <taxon>Bacillota</taxon>
        <taxon>Bacilli</taxon>
        <taxon>Lactobacillales</taxon>
        <taxon>Enterococcaceae</taxon>
        <taxon>Enterococcus</taxon>
    </lineage>
</organism>
<keyword evidence="3" id="KW-1185">Reference proteome</keyword>
<accession>S0K050</accession>
<proteinExistence type="predicted"/>
<gene>
    <name evidence="2" type="ORF">I568_00146</name>
</gene>
<keyword evidence="1" id="KW-1133">Transmembrane helix</keyword>
<reference evidence="2 3" key="1">
    <citation type="submission" date="2013-03" db="EMBL/GenBank/DDBJ databases">
        <title>The Genome Sequence of Enterococcus columbae ATCC_51263 (PacBio/Illumina hybrid assembly).</title>
        <authorList>
            <consortium name="The Broad Institute Genomics Platform"/>
            <consortium name="The Broad Institute Genome Sequencing Center for Infectious Disease"/>
            <person name="Earl A."/>
            <person name="Russ C."/>
            <person name="Gilmore M."/>
            <person name="Surin D."/>
            <person name="Walker B."/>
            <person name="Young S."/>
            <person name="Zeng Q."/>
            <person name="Gargeya S."/>
            <person name="Fitzgerald M."/>
            <person name="Haas B."/>
            <person name="Abouelleil A."/>
            <person name="Allen A.W."/>
            <person name="Alvarado L."/>
            <person name="Arachchi H.M."/>
            <person name="Berlin A.M."/>
            <person name="Chapman S.B."/>
            <person name="Gainer-Dewar J."/>
            <person name="Goldberg J."/>
            <person name="Griggs A."/>
            <person name="Gujja S."/>
            <person name="Hansen M."/>
            <person name="Howarth C."/>
            <person name="Imamovic A."/>
            <person name="Ireland A."/>
            <person name="Larimer J."/>
            <person name="McCowan C."/>
            <person name="Murphy C."/>
            <person name="Pearson M."/>
            <person name="Poon T.W."/>
            <person name="Priest M."/>
            <person name="Roberts A."/>
            <person name="Saif S."/>
            <person name="Shea T."/>
            <person name="Sisk P."/>
            <person name="Sykes S."/>
            <person name="Wortman J."/>
            <person name="Nusbaum C."/>
            <person name="Birren B."/>
        </authorList>
    </citation>
    <scope>NUCLEOTIDE SEQUENCE [LARGE SCALE GENOMIC DNA]</scope>
    <source>
        <strain evidence="2 3">ATCC 51263</strain>
    </source>
</reference>